<dbReference type="AlphaFoldDB" id="A0AA46TFL7"/>
<dbReference type="RefSeq" id="WP_271633146.1">
    <property type="nucleotide sequence ID" value="NZ_CP094970.1"/>
</dbReference>
<proteinExistence type="predicted"/>
<keyword evidence="2" id="KW-1185">Reference proteome</keyword>
<protein>
    <submittedName>
        <fullName evidence="1">DUF4241 domain-containing protein</fullName>
    </submittedName>
</protein>
<dbReference type="Proteomes" id="UP001164390">
    <property type="component" value="Chromosome"/>
</dbReference>
<organism evidence="1 2">
    <name type="scientific">Solicola gregarius</name>
    <dbReference type="NCBI Taxonomy" id="2908642"/>
    <lineage>
        <taxon>Bacteria</taxon>
        <taxon>Bacillati</taxon>
        <taxon>Actinomycetota</taxon>
        <taxon>Actinomycetes</taxon>
        <taxon>Propionibacteriales</taxon>
        <taxon>Nocardioidaceae</taxon>
        <taxon>Solicola</taxon>
    </lineage>
</organism>
<gene>
    <name evidence="1" type="ORF">L0C25_18120</name>
</gene>
<dbReference type="EMBL" id="CP094970">
    <property type="protein sequence ID" value="UYM04434.1"/>
    <property type="molecule type" value="Genomic_DNA"/>
</dbReference>
<accession>A0AA46TFL7</accession>
<reference evidence="1" key="1">
    <citation type="submission" date="2022-01" db="EMBL/GenBank/DDBJ databases">
        <title>Nocardioidaceae gen. sp. A5X3R13.</title>
        <authorList>
            <person name="Lopez Marin M.A."/>
            <person name="Uhlik O."/>
        </authorList>
    </citation>
    <scope>NUCLEOTIDE SEQUENCE</scope>
    <source>
        <strain evidence="1">A5X3R13</strain>
    </source>
</reference>
<evidence type="ECO:0000313" key="2">
    <source>
        <dbReference type="Proteomes" id="UP001164390"/>
    </source>
</evidence>
<sequence>MTERSEHPRLARQVGARQGAAYNYEGERVMLRRDLVGAVDLPSGELLVCDAGDSTDDSVSVRVSPGSYRVYVTSFRGEYAEVHEPITATLAVRLRETGGISFDPLGRHAITPPVEDPDDPEDDQLHFVGVDSGLVCAVDRAAWSTGAGVSHGPISIAEQVALPDGSRAVVSSSGLGGGGYPVFGGFDLHGDLAVVYVSFDLVFEGERDPSMGAEDGVPTARY</sequence>
<dbReference type="Pfam" id="PF14025">
    <property type="entry name" value="DUF4241"/>
    <property type="match status" value="1"/>
</dbReference>
<dbReference type="InterPro" id="IPR025335">
    <property type="entry name" value="DUF4241"/>
</dbReference>
<name>A0AA46TFL7_9ACTN</name>
<evidence type="ECO:0000313" key="1">
    <source>
        <dbReference type="EMBL" id="UYM04434.1"/>
    </source>
</evidence>
<dbReference type="KEGG" id="sgrg:L0C25_18120"/>